<dbReference type="Pfam" id="PF10728">
    <property type="entry name" value="DUF2520"/>
    <property type="match status" value="1"/>
</dbReference>
<dbReference type="EMBL" id="FOJU01000005">
    <property type="protein sequence ID" value="SFB12959.1"/>
    <property type="molecule type" value="Genomic_DNA"/>
</dbReference>
<protein>
    <submittedName>
        <fullName evidence="3">Predicted oxidoreductase, contains short-chain dehydrogenase (SDR) and DUF2520 domains</fullName>
    </submittedName>
</protein>
<dbReference type="PANTHER" id="PTHR40459">
    <property type="entry name" value="CONSERVED HYPOTHETICAL ALANINE AND LEUCINE RICH PROTEIN"/>
    <property type="match status" value="1"/>
</dbReference>
<dbReference type="InterPro" id="IPR008927">
    <property type="entry name" value="6-PGluconate_DH-like_C_sf"/>
</dbReference>
<dbReference type="SUPFAM" id="SSF51735">
    <property type="entry name" value="NAD(P)-binding Rossmann-fold domains"/>
    <property type="match status" value="1"/>
</dbReference>
<dbReference type="InterPro" id="IPR019665">
    <property type="entry name" value="OxRdtase/DH_put_Rossmann_dom"/>
</dbReference>
<dbReference type="PANTHER" id="PTHR40459:SF1">
    <property type="entry name" value="CONSERVED HYPOTHETICAL ALANINE AND LEUCINE RICH PROTEIN"/>
    <property type="match status" value="1"/>
</dbReference>
<dbReference type="STRING" id="871651.SAMN05421688_3121"/>
<accession>A0A1I0YHW4</accession>
<name>A0A1I0YHW4_9RHOB</name>
<dbReference type="Gene3D" id="1.10.1040.20">
    <property type="entry name" value="ProC-like, C-terminal domain"/>
    <property type="match status" value="1"/>
</dbReference>
<dbReference type="SUPFAM" id="SSF48179">
    <property type="entry name" value="6-phosphogluconate dehydrogenase C-terminal domain-like"/>
    <property type="match status" value="1"/>
</dbReference>
<dbReference type="OrthoDB" id="8650434at2"/>
<dbReference type="AlphaFoldDB" id="A0A1I0YHW4"/>
<gene>
    <name evidence="3" type="ORF">SAMN05421688_3121</name>
</gene>
<dbReference type="InterPro" id="IPR018931">
    <property type="entry name" value="DUF2520"/>
</dbReference>
<reference evidence="3 4" key="1">
    <citation type="submission" date="2016-10" db="EMBL/GenBank/DDBJ databases">
        <authorList>
            <person name="de Groot N.N."/>
        </authorList>
    </citation>
    <scope>NUCLEOTIDE SEQUENCE [LARGE SCALE GENOMIC DNA]</scope>
    <source>
        <strain evidence="3 4">DSM 29316</strain>
    </source>
</reference>
<dbReference type="RefSeq" id="WP_092066529.1">
    <property type="nucleotide sequence ID" value="NZ_FOJU01000005.1"/>
</dbReference>
<evidence type="ECO:0000313" key="4">
    <source>
        <dbReference type="Proteomes" id="UP000198796"/>
    </source>
</evidence>
<dbReference type="InterPro" id="IPR037108">
    <property type="entry name" value="TM1727-like_C_sf"/>
</dbReference>
<keyword evidence="4" id="KW-1185">Reference proteome</keyword>
<dbReference type="Proteomes" id="UP000198796">
    <property type="component" value="Unassembled WGS sequence"/>
</dbReference>
<dbReference type="InterPro" id="IPR036291">
    <property type="entry name" value="NAD(P)-bd_dom_sf"/>
</dbReference>
<evidence type="ECO:0000259" key="1">
    <source>
        <dbReference type="Pfam" id="PF10727"/>
    </source>
</evidence>
<feature type="domain" description="DUF2520" evidence="2">
    <location>
        <begin position="139"/>
        <end position="265"/>
    </location>
</feature>
<feature type="domain" description="Putative oxidoreductase/dehydrogenase Rossmann-like" evidence="1">
    <location>
        <begin position="2"/>
        <end position="115"/>
    </location>
</feature>
<dbReference type="Gene3D" id="3.40.50.720">
    <property type="entry name" value="NAD(P)-binding Rossmann-like Domain"/>
    <property type="match status" value="1"/>
</dbReference>
<organism evidence="3 4">
    <name type="scientific">Poseidonocella pacifica</name>
    <dbReference type="NCBI Taxonomy" id="871651"/>
    <lineage>
        <taxon>Bacteria</taxon>
        <taxon>Pseudomonadati</taxon>
        <taxon>Pseudomonadota</taxon>
        <taxon>Alphaproteobacteria</taxon>
        <taxon>Rhodobacterales</taxon>
        <taxon>Roseobacteraceae</taxon>
        <taxon>Poseidonocella</taxon>
    </lineage>
</organism>
<proteinExistence type="predicted"/>
<dbReference type="Pfam" id="PF10727">
    <property type="entry name" value="Rossmann-like"/>
    <property type="match status" value="1"/>
</dbReference>
<evidence type="ECO:0000313" key="3">
    <source>
        <dbReference type="EMBL" id="SFB12959.1"/>
    </source>
</evidence>
<evidence type="ECO:0000259" key="2">
    <source>
        <dbReference type="Pfam" id="PF10728"/>
    </source>
</evidence>
<sequence length="277" mass="28574">MRVNVVGAGRVGRSFMTLLSDLPGHEVGDVLSSGFASAQAAVADAGAGRAVRALDEMTPADLWLLTVPDDRIAEVAISLAASSRFSGTGQCPMAVHCSGFLSSNILAPLRDAGWSVGSCHPVRSFADPALAAQQFAGTFCGIEGDRPAVTAMSQLVSAVGGVPFDVGTESKALYHAAAVFSSNFTVVLQAMAQEAWRSAGVEAGIAEALSRSLLHSTTQNLNDLSPRDALTGPAARGDTAVLSQQAEVLEAWRAEAAEVYRGLSALAMRLKQDGTTG</sequence>